<evidence type="ECO:0000313" key="3">
    <source>
        <dbReference type="Proteomes" id="UP000828390"/>
    </source>
</evidence>
<feature type="chain" id="PRO_5039687627" evidence="1">
    <location>
        <begin position="26"/>
        <end position="200"/>
    </location>
</feature>
<dbReference type="EMBL" id="JAIWYP010000005">
    <property type="protein sequence ID" value="KAH3821549.1"/>
    <property type="molecule type" value="Genomic_DNA"/>
</dbReference>
<gene>
    <name evidence="2" type="ORF">DPMN_123313</name>
</gene>
<sequence>MAAFSLKRMVMISLVVTTLSASIDCEQETVIVKKISGHINRRKRSDVYEFPKTITFEFNFTSGPVRMSLKKNPLSSRITPVYIIGSDNVRLHKRMNMARFSVYQDISLGASVVVRRPDTAEAEFHLFGSFANNGNHYQIEPDITSSSLANSDVTAGVLHRVRRQELPRGVDSFLGDELLPPAENIGLNRPESPPFPHRYK</sequence>
<comment type="caution">
    <text evidence="2">The sequence shown here is derived from an EMBL/GenBank/DDBJ whole genome shotgun (WGS) entry which is preliminary data.</text>
</comment>
<proteinExistence type="predicted"/>
<organism evidence="2 3">
    <name type="scientific">Dreissena polymorpha</name>
    <name type="common">Zebra mussel</name>
    <name type="synonym">Mytilus polymorpha</name>
    <dbReference type="NCBI Taxonomy" id="45954"/>
    <lineage>
        <taxon>Eukaryota</taxon>
        <taxon>Metazoa</taxon>
        <taxon>Spiralia</taxon>
        <taxon>Lophotrochozoa</taxon>
        <taxon>Mollusca</taxon>
        <taxon>Bivalvia</taxon>
        <taxon>Autobranchia</taxon>
        <taxon>Heteroconchia</taxon>
        <taxon>Euheterodonta</taxon>
        <taxon>Imparidentia</taxon>
        <taxon>Neoheterodontei</taxon>
        <taxon>Myida</taxon>
        <taxon>Dreissenoidea</taxon>
        <taxon>Dreissenidae</taxon>
        <taxon>Dreissena</taxon>
    </lineage>
</organism>
<keyword evidence="3" id="KW-1185">Reference proteome</keyword>
<dbReference type="AlphaFoldDB" id="A0A9D4GU67"/>
<name>A0A9D4GU67_DREPO</name>
<evidence type="ECO:0000313" key="2">
    <source>
        <dbReference type="EMBL" id="KAH3821549.1"/>
    </source>
</evidence>
<reference evidence="2" key="1">
    <citation type="journal article" date="2019" name="bioRxiv">
        <title>The Genome of the Zebra Mussel, Dreissena polymorpha: A Resource for Invasive Species Research.</title>
        <authorList>
            <person name="McCartney M.A."/>
            <person name="Auch B."/>
            <person name="Kono T."/>
            <person name="Mallez S."/>
            <person name="Zhang Y."/>
            <person name="Obille A."/>
            <person name="Becker A."/>
            <person name="Abrahante J.E."/>
            <person name="Garbe J."/>
            <person name="Badalamenti J.P."/>
            <person name="Herman A."/>
            <person name="Mangelson H."/>
            <person name="Liachko I."/>
            <person name="Sullivan S."/>
            <person name="Sone E.D."/>
            <person name="Koren S."/>
            <person name="Silverstein K.A.T."/>
            <person name="Beckman K.B."/>
            <person name="Gohl D.M."/>
        </authorList>
    </citation>
    <scope>NUCLEOTIDE SEQUENCE</scope>
    <source>
        <strain evidence="2">Duluth1</strain>
        <tissue evidence="2">Whole animal</tissue>
    </source>
</reference>
<reference evidence="2" key="2">
    <citation type="submission" date="2020-11" db="EMBL/GenBank/DDBJ databases">
        <authorList>
            <person name="McCartney M.A."/>
            <person name="Auch B."/>
            <person name="Kono T."/>
            <person name="Mallez S."/>
            <person name="Becker A."/>
            <person name="Gohl D.M."/>
            <person name="Silverstein K.A.T."/>
            <person name="Koren S."/>
            <person name="Bechman K.B."/>
            <person name="Herman A."/>
            <person name="Abrahante J.E."/>
            <person name="Garbe J."/>
        </authorList>
    </citation>
    <scope>NUCLEOTIDE SEQUENCE</scope>
    <source>
        <strain evidence="2">Duluth1</strain>
        <tissue evidence="2">Whole animal</tissue>
    </source>
</reference>
<keyword evidence="1" id="KW-0732">Signal</keyword>
<evidence type="ECO:0000256" key="1">
    <source>
        <dbReference type="SAM" id="SignalP"/>
    </source>
</evidence>
<dbReference type="Proteomes" id="UP000828390">
    <property type="component" value="Unassembled WGS sequence"/>
</dbReference>
<protein>
    <submittedName>
        <fullName evidence="2">Uncharacterized protein</fullName>
    </submittedName>
</protein>
<feature type="signal peptide" evidence="1">
    <location>
        <begin position="1"/>
        <end position="25"/>
    </location>
</feature>
<accession>A0A9D4GU67</accession>